<dbReference type="InterPro" id="IPR013822">
    <property type="entry name" value="Signal_recog_particl_SRP54_hlx"/>
</dbReference>
<evidence type="ECO:0000256" key="13">
    <source>
        <dbReference type="ARBA" id="ARBA00048157"/>
    </source>
</evidence>
<dbReference type="NCBIfam" id="TIGR01425">
    <property type="entry name" value="SRP54_euk"/>
    <property type="match status" value="1"/>
</dbReference>
<dbReference type="InterPro" id="IPR027417">
    <property type="entry name" value="P-loop_NTPase"/>
</dbReference>
<evidence type="ECO:0000256" key="2">
    <source>
        <dbReference type="ARBA" id="ARBA00004496"/>
    </source>
</evidence>
<dbReference type="SUPFAM" id="SSF47364">
    <property type="entry name" value="Domain of the SRP/SRP receptor G-proteins"/>
    <property type="match status" value="1"/>
</dbReference>
<dbReference type="InterPro" id="IPR022941">
    <property type="entry name" value="SRP54"/>
</dbReference>
<dbReference type="InterPro" id="IPR014810">
    <property type="entry name" value="Fcf2_C"/>
</dbReference>
<feature type="region of interest" description="Disordered" evidence="14">
    <location>
        <begin position="1041"/>
        <end position="1067"/>
    </location>
</feature>
<evidence type="ECO:0000313" key="16">
    <source>
        <dbReference type="EMBL" id="KAF4669527.1"/>
    </source>
</evidence>
<evidence type="ECO:0000256" key="1">
    <source>
        <dbReference type="ARBA" id="ARBA00004240"/>
    </source>
</evidence>
<dbReference type="EMBL" id="JABANN010000138">
    <property type="protein sequence ID" value="KAF4669527.1"/>
    <property type="molecule type" value="Genomic_DNA"/>
</dbReference>
<evidence type="ECO:0000256" key="6">
    <source>
        <dbReference type="ARBA" id="ARBA00022801"/>
    </source>
</evidence>
<dbReference type="Gene3D" id="1.20.120.140">
    <property type="entry name" value="Signal recognition particle SRP54, nucleotide-binding domain"/>
    <property type="match status" value="1"/>
</dbReference>
<dbReference type="InterPro" id="IPR004125">
    <property type="entry name" value="Signal_recog_particle_SRP54_M"/>
</dbReference>
<keyword evidence="8" id="KW-0694">RNA-binding</keyword>
<evidence type="ECO:0000313" key="17">
    <source>
        <dbReference type="Proteomes" id="UP000572268"/>
    </source>
</evidence>
<sequence length="1290" mass="141813">MERDRVYKDGQGNITRSIELARRQVELVPEHPTYLHDLGTMYMMLSEVDPDVAWPMAVKYLREAQTAAIRRASPVLRCAVEGRIGEVVEEGKLTLSEVELMGGDAVMFHRPSCTLTMVSAHLYLNLAQNLPFADPVHGTAAPAMEKRPRIYKGKVFVTVGYRSTMFYHFLLESLARLVAMQDIRATTHPQILLPWAPFVDEFTDIVLKGLGIENARKVYYPTEGSRQARARLSEVVTYSWPTVADQSYGLPLHCITPSHLLRELRGAMVRGAGGVNGEASEVPLVLWIVRKASRDETRILKNERQLVAALRKIGGIDVREFDGAEAAAEDAVALFSRAAVVVGVHGAGLSNILFCEEGAAVVELGFANPLVWHYMYIAKALGLRYERVLLDGAGQDERAMGKKKVSVNVEAAVGAVRRALGDMGRHVLVLFCVELTEGADLGKQISGALRKLGKATVIDEAVLDECLKEISTALLQADVNVRYVAELRKNIKRTVDLEELAAPGSNKQRVIQKAVVNQLVEMLSPDKEPYEPKKGQPNVIMFVGLQGSGKTTSCTKYAHYYQRKGWRVALVCADTFRAGAFDQLKQNATKVKIPFYGSYIESDPVKIAKEGVDLFKKDKYEIIIVDTSGRHRQEAALFDEMTQVADAVKPDDIVFVMDSHIGQACFEQAKAFKDTVSVGSVIVTKLDGHAKGGGALSAVAATDSPIIFIGTGEHFDEFEPFDAQSFVQRLLGLGDIKGLMSTIGEAIPLEKQGDLMARMQSGQFSLRDLREQFGTVMRMGPLSKVMSMIPGMQSSMLPPGAEQEGMKKMKAYLTMMDSMTDKELDGEQDFCGSSSRILRVAKGSGHAVREVETLVEEYRKYSKMVSKMGKMKLGDPKMMQQMMRNPNQMMQNMGKMIDPKMLKQMGGQGGLMNMMKGLGGAGGMQNMMDQMGGMEGMQDMMRNMGMDPSKMAGMMGKGRPEGEPRASKGRVTLAVFVVVPSPSPSRGVAVTSTSLTLLQELHFLHLSSTSSNLCVGLTWGLSVDDDDDDFVMRFVSDRLKAKARAEDSSKKPRPGVVKSPEETGNEFFNGLDLAKATTRQPPRTFASSDHTSESSAITLAGLNTMAKAGDWNVDPEEVIGDNATKPLPSRDPLALNSAAPDVVQAVAERKEAKREKDERLDGWFGLPRQQLTPQMKNELRILKLKPYMDPKKFMKRLDSKKLPTHFHVGVEVGGGKVRAGGGAESQAAGTYNKTSRGSGVSLLSDALKDSTVQAWTRRRLSEAQTLAKLRAPYKVKRKSKAAKNSWKKRR</sequence>
<evidence type="ECO:0000256" key="11">
    <source>
        <dbReference type="ARBA" id="ARBA00023274"/>
    </source>
</evidence>
<dbReference type="Pfam" id="PF02881">
    <property type="entry name" value="SRP54_N"/>
    <property type="match status" value="1"/>
</dbReference>
<dbReference type="PANTHER" id="PTHR11564:SF5">
    <property type="entry name" value="SIGNAL RECOGNITION PARTICLE SUBUNIT SRP54"/>
    <property type="match status" value="1"/>
</dbReference>
<dbReference type="Proteomes" id="UP000572268">
    <property type="component" value="Unassembled WGS sequence"/>
</dbReference>
<evidence type="ECO:0000256" key="9">
    <source>
        <dbReference type="ARBA" id="ARBA00023134"/>
    </source>
</evidence>
<dbReference type="InterPro" id="IPR036891">
    <property type="entry name" value="Signal_recog_part_SRP54_M_sf"/>
</dbReference>
<dbReference type="GO" id="GO:0005783">
    <property type="term" value="C:endoplasmic reticulum"/>
    <property type="evidence" value="ECO:0007669"/>
    <property type="project" value="UniProtKB-SubCell"/>
</dbReference>
<dbReference type="Pfam" id="PF04577">
    <property type="entry name" value="Glyco_transf_61"/>
    <property type="match status" value="1"/>
</dbReference>
<comment type="catalytic activity">
    <reaction evidence="13">
        <text>GTP + H2O = GDP + phosphate + H(+)</text>
        <dbReference type="Rhea" id="RHEA:19669"/>
        <dbReference type="ChEBI" id="CHEBI:15377"/>
        <dbReference type="ChEBI" id="CHEBI:15378"/>
        <dbReference type="ChEBI" id="CHEBI:37565"/>
        <dbReference type="ChEBI" id="CHEBI:43474"/>
        <dbReference type="ChEBI" id="CHEBI:58189"/>
        <dbReference type="EC" id="3.6.5.4"/>
    </reaction>
    <physiologicalReaction direction="left-to-right" evidence="13">
        <dbReference type="Rhea" id="RHEA:19670"/>
    </physiologicalReaction>
</comment>
<dbReference type="HAMAP" id="MF_00306">
    <property type="entry name" value="SRP54"/>
    <property type="match status" value="1"/>
</dbReference>
<evidence type="ECO:0000256" key="12">
    <source>
        <dbReference type="ARBA" id="ARBA00035672"/>
    </source>
</evidence>
<dbReference type="Gene3D" id="3.40.50.300">
    <property type="entry name" value="P-loop containing nucleotide triphosphate hydrolases"/>
    <property type="match status" value="1"/>
</dbReference>
<evidence type="ECO:0000256" key="10">
    <source>
        <dbReference type="ARBA" id="ARBA00023135"/>
    </source>
</evidence>
<dbReference type="Gene3D" id="1.10.260.30">
    <property type="entry name" value="Signal recognition particle, SRP54 subunit, M-domain"/>
    <property type="match status" value="1"/>
</dbReference>
<reference evidence="16 17" key="1">
    <citation type="submission" date="2020-04" db="EMBL/GenBank/DDBJ databases">
        <title>Perkinsus olseni comparative genomics.</title>
        <authorList>
            <person name="Bogema D.R."/>
        </authorList>
    </citation>
    <scope>NUCLEOTIDE SEQUENCE [LARGE SCALE GENOMIC DNA]</scope>
    <source>
        <strain evidence="16">ATCC PRA-31</strain>
    </source>
</reference>
<dbReference type="PANTHER" id="PTHR11564">
    <property type="entry name" value="SIGNAL RECOGNITION PARTICLE 54K PROTEIN SRP54"/>
    <property type="match status" value="1"/>
</dbReference>
<feature type="compositionally biased region" description="Polar residues" evidence="14">
    <location>
        <begin position="1227"/>
        <end position="1238"/>
    </location>
</feature>
<dbReference type="SMART" id="SM00382">
    <property type="entry name" value="AAA"/>
    <property type="match status" value="1"/>
</dbReference>
<dbReference type="SMART" id="SM00962">
    <property type="entry name" value="SRP54"/>
    <property type="match status" value="1"/>
</dbReference>
<keyword evidence="4" id="KW-0963">Cytoplasm</keyword>
<feature type="compositionally biased region" description="Basic and acidic residues" evidence="14">
    <location>
        <begin position="1041"/>
        <end position="1050"/>
    </location>
</feature>
<dbReference type="InterPro" id="IPR006325">
    <property type="entry name" value="SRP54_euk"/>
</dbReference>
<comment type="subcellular location">
    <subcellularLocation>
        <location evidence="2">Cytoplasm</location>
    </subcellularLocation>
    <subcellularLocation>
        <location evidence="1">Endoplasmic reticulum</location>
    </subcellularLocation>
</comment>
<keyword evidence="7" id="KW-0256">Endoplasmic reticulum</keyword>
<dbReference type="PROSITE" id="PS00300">
    <property type="entry name" value="SRP54"/>
    <property type="match status" value="1"/>
</dbReference>
<dbReference type="GO" id="GO:0005525">
    <property type="term" value="F:GTP binding"/>
    <property type="evidence" value="ECO:0007669"/>
    <property type="project" value="UniProtKB-KW"/>
</dbReference>
<keyword evidence="11" id="KW-0687">Ribonucleoprotein</keyword>
<dbReference type="CDD" id="cd17875">
    <property type="entry name" value="SRP54_G"/>
    <property type="match status" value="1"/>
</dbReference>
<comment type="caution">
    <text evidence="16">The sequence shown here is derived from an EMBL/GenBank/DDBJ whole genome shotgun (WGS) entry which is preliminary data.</text>
</comment>
<dbReference type="GO" id="GO:0016757">
    <property type="term" value="F:glycosyltransferase activity"/>
    <property type="evidence" value="ECO:0007669"/>
    <property type="project" value="InterPro"/>
</dbReference>
<dbReference type="InterPro" id="IPR000897">
    <property type="entry name" value="SRP54_GTPase_dom"/>
</dbReference>
<evidence type="ECO:0000259" key="15">
    <source>
        <dbReference type="PROSITE" id="PS00300"/>
    </source>
</evidence>
<name>A0A7J6MDN5_PEROL</name>
<evidence type="ECO:0000256" key="14">
    <source>
        <dbReference type="SAM" id="MobiDB-lite"/>
    </source>
</evidence>
<keyword evidence="5" id="KW-0547">Nucleotide-binding</keyword>
<keyword evidence="6" id="KW-0378">Hydrolase</keyword>
<dbReference type="Pfam" id="PF02978">
    <property type="entry name" value="SRP_SPB"/>
    <property type="match status" value="1"/>
</dbReference>
<dbReference type="Pfam" id="PF08698">
    <property type="entry name" value="Fcf2"/>
    <property type="match status" value="1"/>
</dbReference>
<protein>
    <recommendedName>
        <fullName evidence="12">signal-recognition-particle GTPase</fullName>
        <ecNumber evidence="12">3.6.5.4</ecNumber>
    </recommendedName>
</protein>
<comment type="similarity">
    <text evidence="3">Belongs to the GTP-binding SRP family. SRP54 subfamily.</text>
</comment>
<keyword evidence="10" id="KW-0733">Signal recognition particle</keyword>
<dbReference type="SMART" id="SM00963">
    <property type="entry name" value="SRP54_N"/>
    <property type="match status" value="1"/>
</dbReference>
<evidence type="ECO:0000256" key="5">
    <source>
        <dbReference type="ARBA" id="ARBA00022741"/>
    </source>
</evidence>
<dbReference type="GO" id="GO:0003924">
    <property type="term" value="F:GTPase activity"/>
    <property type="evidence" value="ECO:0007669"/>
    <property type="project" value="InterPro"/>
</dbReference>
<dbReference type="GO" id="GO:0008312">
    <property type="term" value="F:7S RNA binding"/>
    <property type="evidence" value="ECO:0007669"/>
    <property type="project" value="InterPro"/>
</dbReference>
<dbReference type="InterPro" id="IPR003593">
    <property type="entry name" value="AAA+_ATPase"/>
</dbReference>
<dbReference type="SUPFAM" id="SSF47446">
    <property type="entry name" value="Signal peptide-binding domain"/>
    <property type="match status" value="1"/>
</dbReference>
<gene>
    <name evidence="16" type="ORF">FOL46_001350</name>
</gene>
<dbReference type="InterPro" id="IPR042101">
    <property type="entry name" value="SRP54_N_sf"/>
</dbReference>
<proteinExistence type="inferred from homology"/>
<accession>A0A7J6MDN5</accession>
<dbReference type="SUPFAM" id="SSF52540">
    <property type="entry name" value="P-loop containing nucleoside triphosphate hydrolases"/>
    <property type="match status" value="1"/>
</dbReference>
<evidence type="ECO:0000256" key="8">
    <source>
        <dbReference type="ARBA" id="ARBA00022884"/>
    </source>
</evidence>
<evidence type="ECO:0000256" key="3">
    <source>
        <dbReference type="ARBA" id="ARBA00005450"/>
    </source>
</evidence>
<organism evidence="16 17">
    <name type="scientific">Perkinsus olseni</name>
    <name type="common">Perkinsus atlanticus</name>
    <dbReference type="NCBI Taxonomy" id="32597"/>
    <lineage>
        <taxon>Eukaryota</taxon>
        <taxon>Sar</taxon>
        <taxon>Alveolata</taxon>
        <taxon>Perkinsozoa</taxon>
        <taxon>Perkinsea</taxon>
        <taxon>Perkinsida</taxon>
        <taxon>Perkinsidae</taxon>
        <taxon>Perkinsus</taxon>
    </lineage>
</organism>
<evidence type="ECO:0000256" key="7">
    <source>
        <dbReference type="ARBA" id="ARBA00022824"/>
    </source>
</evidence>
<dbReference type="FunFam" id="1.20.120.140:FF:000001">
    <property type="entry name" value="Signal recognition particle GTPase"/>
    <property type="match status" value="1"/>
</dbReference>
<dbReference type="GO" id="GO:0006616">
    <property type="term" value="P:SRP-dependent cotranslational protein targeting to membrane, translocation"/>
    <property type="evidence" value="ECO:0007669"/>
    <property type="project" value="TreeGrafter"/>
</dbReference>
<evidence type="ECO:0000256" key="4">
    <source>
        <dbReference type="ARBA" id="ARBA00022490"/>
    </source>
</evidence>
<keyword evidence="9" id="KW-0342">GTP-binding</keyword>
<dbReference type="FunFam" id="3.40.50.300:FF:000022">
    <property type="entry name" value="Signal recognition particle 54 kDa subunit"/>
    <property type="match status" value="1"/>
</dbReference>
<dbReference type="InterPro" id="IPR049625">
    <property type="entry name" value="Glyco_transf_61_cat"/>
</dbReference>
<dbReference type="InterPro" id="IPR036225">
    <property type="entry name" value="SRP/SRP_N"/>
</dbReference>
<dbReference type="GO" id="GO:0005786">
    <property type="term" value="C:signal recognition particle, endoplasmic reticulum targeting"/>
    <property type="evidence" value="ECO:0007669"/>
    <property type="project" value="UniProtKB-KW"/>
</dbReference>
<dbReference type="GO" id="GO:0005829">
    <property type="term" value="C:cytosol"/>
    <property type="evidence" value="ECO:0007669"/>
    <property type="project" value="TreeGrafter"/>
</dbReference>
<feature type="region of interest" description="Disordered" evidence="14">
    <location>
        <begin position="1217"/>
        <end position="1239"/>
    </location>
</feature>
<dbReference type="EC" id="3.6.5.4" evidence="12"/>
<dbReference type="Pfam" id="PF00448">
    <property type="entry name" value="SRP54"/>
    <property type="match status" value="1"/>
</dbReference>
<feature type="domain" description="SRP54-type proteins GTP-binding" evidence="15">
    <location>
        <begin position="705"/>
        <end position="718"/>
    </location>
</feature>
<dbReference type="GO" id="GO:0030942">
    <property type="term" value="F:endoplasmic reticulum signal peptide binding"/>
    <property type="evidence" value="ECO:0007669"/>
    <property type="project" value="TreeGrafter"/>
</dbReference>